<evidence type="ECO:0000313" key="2">
    <source>
        <dbReference type="Proteomes" id="UP000245618"/>
    </source>
</evidence>
<dbReference type="Proteomes" id="UP000245618">
    <property type="component" value="Unassembled WGS sequence"/>
</dbReference>
<protein>
    <submittedName>
        <fullName evidence="1">Kinase</fullName>
    </submittedName>
</protein>
<sequence length="650" mass="75137">MSNYCQLTSRGHLKKLTTGGNGRKALIQFDTMRSDIKSKVIELAGDPYAKVTTITFTDYIEQDQKAYDFYRNYTLDSGEALPEKNIKEYCCNANVANAINTIVNSKLAQRKALAGTKVNIWERITEVVSDLPKHTYPHSLPANQRRLKDKVKQYLNDGYGVFIHKSFGSKNAEKINDEAKAFVLACWTNPVKRVANYNQLLKMYNQQAEEQEWKLLKSEQSLINFLTDPKIEPLWWANRFGELKFKEKFTMPFKTALPSMRDSLWYSDGTKVNMYYQDANGKMKTINVYEVMDAYSEVFLGYHVSDNEDYEAGYQAYKMAIKTSGHRPYQVSFDNGSGNKKLHNGGFFDKISHLAIKTQPYNGKSKTIESAFGRFQTQFLAQEWNWTGQNITATKVSSHPNMEFILANVDKLPTLTELIAIYIEKRTLWNQAPHPKTGKPRIDMYFESINPDAPEVTPFQMVDFFWIERNLPITCTSSGVSFKEKKIQYEYVVYQENSRVIDQDWHLKNVNQKFHIKFDPDDMSLIYLYKKTALGLKFVCAAETKVEIHRGQQEQEDWEAQYYRDQIEATKQARIGIRNQVEANLEKHKMSADDYGFKTPNLKGINSKKVKKDSSLKGELAKQKTDIAQYQKKVSEAVLVDNKYDYTDSM</sequence>
<dbReference type="InterPro" id="IPR036397">
    <property type="entry name" value="RNaseH_sf"/>
</dbReference>
<keyword evidence="2" id="KW-1185">Reference proteome</keyword>
<proteinExistence type="predicted"/>
<dbReference type="GO" id="GO:0003676">
    <property type="term" value="F:nucleic acid binding"/>
    <property type="evidence" value="ECO:0007669"/>
    <property type="project" value="InterPro"/>
</dbReference>
<dbReference type="GO" id="GO:0016301">
    <property type="term" value="F:kinase activity"/>
    <property type="evidence" value="ECO:0007669"/>
    <property type="project" value="UniProtKB-KW"/>
</dbReference>
<gene>
    <name evidence="1" type="ORF">DB891_03660</name>
</gene>
<name>A0A2U1K0B4_9FLAO</name>
<accession>A0A2U1K0B4</accession>
<keyword evidence="1" id="KW-0808">Transferase</keyword>
<comment type="caution">
    <text evidence="1">The sequence shown here is derived from an EMBL/GenBank/DDBJ whole genome shotgun (WGS) entry which is preliminary data.</text>
</comment>
<dbReference type="EMBL" id="QCZH01000002">
    <property type="protein sequence ID" value="PWA10937.1"/>
    <property type="molecule type" value="Genomic_DNA"/>
</dbReference>
<evidence type="ECO:0000313" key="1">
    <source>
        <dbReference type="EMBL" id="PWA10937.1"/>
    </source>
</evidence>
<dbReference type="SUPFAM" id="SSF53098">
    <property type="entry name" value="Ribonuclease H-like"/>
    <property type="match status" value="1"/>
</dbReference>
<organism evidence="1 2">
    <name type="scientific">Flavobacterium laiguense</name>
    <dbReference type="NCBI Taxonomy" id="2169409"/>
    <lineage>
        <taxon>Bacteria</taxon>
        <taxon>Pseudomonadati</taxon>
        <taxon>Bacteroidota</taxon>
        <taxon>Flavobacteriia</taxon>
        <taxon>Flavobacteriales</taxon>
        <taxon>Flavobacteriaceae</taxon>
        <taxon>Flavobacterium</taxon>
    </lineage>
</organism>
<reference evidence="1 2" key="1">
    <citation type="submission" date="2018-04" db="EMBL/GenBank/DDBJ databases">
        <title>Flavobacterium sp. nov., isolated from glacier ice.</title>
        <authorList>
            <person name="Liu Q."/>
            <person name="Xin Y.-H."/>
        </authorList>
    </citation>
    <scope>NUCLEOTIDE SEQUENCE [LARGE SCALE GENOMIC DNA]</scope>
    <source>
        <strain evidence="1 2">LB2P30</strain>
    </source>
</reference>
<keyword evidence="1" id="KW-0418">Kinase</keyword>
<dbReference type="AlphaFoldDB" id="A0A2U1K0B4"/>
<dbReference type="Gene3D" id="3.30.420.10">
    <property type="entry name" value="Ribonuclease H-like superfamily/Ribonuclease H"/>
    <property type="match status" value="1"/>
</dbReference>
<dbReference type="InterPro" id="IPR012337">
    <property type="entry name" value="RNaseH-like_sf"/>
</dbReference>